<keyword evidence="3" id="KW-1185">Reference proteome</keyword>
<accession>A0A2P8H1W0</accession>
<feature type="transmembrane region" description="Helical" evidence="1">
    <location>
        <begin position="48"/>
        <end position="73"/>
    </location>
</feature>
<dbReference type="Pfam" id="PF11188">
    <property type="entry name" value="DUF2975"/>
    <property type="match status" value="1"/>
</dbReference>
<evidence type="ECO:0000313" key="3">
    <source>
        <dbReference type="Proteomes" id="UP000242682"/>
    </source>
</evidence>
<dbReference type="InterPro" id="IPR021354">
    <property type="entry name" value="DUF2975"/>
</dbReference>
<gene>
    <name evidence="2" type="ORF">B0H99_106232</name>
</gene>
<keyword evidence="1" id="KW-0812">Transmembrane</keyword>
<evidence type="ECO:0000256" key="1">
    <source>
        <dbReference type="SAM" id="Phobius"/>
    </source>
</evidence>
<feature type="transmembrane region" description="Helical" evidence="1">
    <location>
        <begin position="7"/>
        <end position="28"/>
    </location>
</feature>
<organism evidence="2 3">
    <name type="scientific">Planomicrobium soli</name>
    <dbReference type="NCBI Taxonomy" id="1176648"/>
    <lineage>
        <taxon>Bacteria</taxon>
        <taxon>Bacillati</taxon>
        <taxon>Bacillota</taxon>
        <taxon>Bacilli</taxon>
        <taxon>Bacillales</taxon>
        <taxon>Caryophanaceae</taxon>
        <taxon>Planomicrobium</taxon>
    </lineage>
</organism>
<dbReference type="Proteomes" id="UP000242682">
    <property type="component" value="Unassembled WGS sequence"/>
</dbReference>
<keyword evidence="1" id="KW-1133">Transmembrane helix</keyword>
<feature type="transmembrane region" description="Helical" evidence="1">
    <location>
        <begin position="119"/>
        <end position="142"/>
    </location>
</feature>
<proteinExistence type="predicted"/>
<keyword evidence="1" id="KW-0472">Membrane</keyword>
<dbReference type="AlphaFoldDB" id="A0A2P8H1W0"/>
<reference evidence="2 3" key="1">
    <citation type="submission" date="2018-03" db="EMBL/GenBank/DDBJ databases">
        <title>Genomic Encyclopedia of Type Strains, Phase III (KMG-III): the genomes of soil and plant-associated and newly described type strains.</title>
        <authorList>
            <person name="Whitman W."/>
        </authorList>
    </citation>
    <scope>NUCLEOTIDE SEQUENCE [LARGE SCALE GENOMIC DNA]</scope>
    <source>
        <strain evidence="2 3">CGMCC 1.12259</strain>
    </source>
</reference>
<evidence type="ECO:0000313" key="2">
    <source>
        <dbReference type="EMBL" id="PSL40213.1"/>
    </source>
</evidence>
<dbReference type="OrthoDB" id="1100174at2"/>
<feature type="transmembrane region" description="Helical" evidence="1">
    <location>
        <begin position="94"/>
        <end position="113"/>
    </location>
</feature>
<protein>
    <recommendedName>
        <fullName evidence="4">DUF2975 family protein</fullName>
    </recommendedName>
</protein>
<comment type="caution">
    <text evidence="2">The sequence shown here is derived from an EMBL/GenBank/DDBJ whole genome shotgun (WGS) entry which is preliminary data.</text>
</comment>
<evidence type="ECO:0008006" key="4">
    <source>
        <dbReference type="Google" id="ProtNLM"/>
    </source>
</evidence>
<dbReference type="RefSeq" id="WP_106533529.1">
    <property type="nucleotide sequence ID" value="NZ_PYAT01000006.1"/>
</dbReference>
<dbReference type="EMBL" id="PYAT01000006">
    <property type="protein sequence ID" value="PSL40213.1"/>
    <property type="molecule type" value="Genomic_DNA"/>
</dbReference>
<name>A0A2P8H1W0_9BACL</name>
<sequence>MDRGSTLFLKAAIFLIGVPVLAVCIFGFSRLHPDSPYWALPELENLQYPILIGMYLAMIPFFIALVQTLKLLTYIDKNEAFSELAVKALRNIKYCAIAISIMYVLEMPFLYLLTKVDDAPGILIGLVVIFASMVVAVFAAVLQRLLQDAVRIKAENDLIV</sequence>